<dbReference type="GO" id="GO:0004252">
    <property type="term" value="F:serine-type endopeptidase activity"/>
    <property type="evidence" value="ECO:0007669"/>
    <property type="project" value="InterPro"/>
</dbReference>
<keyword evidence="5" id="KW-0720">Serine protease</keyword>
<keyword evidence="4" id="KW-0378">Hydrolase</keyword>
<dbReference type="InterPro" id="IPR002142">
    <property type="entry name" value="Peptidase_S49"/>
</dbReference>
<protein>
    <submittedName>
        <fullName evidence="10">Protease-4</fullName>
    </submittedName>
</protein>
<dbReference type="PRINTS" id="PR00127">
    <property type="entry name" value="CLPPROTEASEP"/>
</dbReference>
<dbReference type="Gene3D" id="3.90.226.10">
    <property type="entry name" value="2-enoyl-CoA Hydratase, Chain A, domain 1"/>
    <property type="match status" value="2"/>
</dbReference>
<dbReference type="SUPFAM" id="SSF52096">
    <property type="entry name" value="ClpP/crotonase"/>
    <property type="match status" value="2"/>
</dbReference>
<dbReference type="Pfam" id="PF01343">
    <property type="entry name" value="Peptidase_S49"/>
    <property type="match status" value="2"/>
</dbReference>
<dbReference type="GO" id="GO:0016020">
    <property type="term" value="C:membrane"/>
    <property type="evidence" value="ECO:0007669"/>
    <property type="project" value="UniProtKB-SubCell"/>
</dbReference>
<feature type="active site" description="Proton donor/acceptor" evidence="7">
    <location>
        <position position="168"/>
    </location>
</feature>
<dbReference type="RefSeq" id="WP_143184486.1">
    <property type="nucleotide sequence ID" value="NZ_FQYR01000005.1"/>
</dbReference>
<dbReference type="EMBL" id="FQYR01000005">
    <property type="protein sequence ID" value="SHJ97353.1"/>
    <property type="molecule type" value="Genomic_DNA"/>
</dbReference>
<keyword evidence="3 10" id="KW-0645">Protease</keyword>
<evidence type="ECO:0000256" key="1">
    <source>
        <dbReference type="ARBA" id="ARBA00004370"/>
    </source>
</evidence>
<feature type="signal peptide" evidence="8">
    <location>
        <begin position="1"/>
        <end position="22"/>
    </location>
</feature>
<dbReference type="Proteomes" id="UP000184510">
    <property type="component" value="Unassembled WGS sequence"/>
</dbReference>
<dbReference type="FunCoup" id="A0A1M6NNT6">
    <property type="interactions" value="193"/>
</dbReference>
<dbReference type="InParanoid" id="A0A1M6NNT6"/>
<dbReference type="PANTHER" id="PTHR33209">
    <property type="entry name" value="PROTEASE 4"/>
    <property type="match status" value="1"/>
</dbReference>
<dbReference type="InterPro" id="IPR004634">
    <property type="entry name" value="Pept_S49_pIV"/>
</dbReference>
<dbReference type="InterPro" id="IPR047272">
    <property type="entry name" value="S49_SppA_C"/>
</dbReference>
<dbReference type="CDD" id="cd07018">
    <property type="entry name" value="S49_SppA_67K_type"/>
    <property type="match status" value="1"/>
</dbReference>
<gene>
    <name evidence="10" type="ORF">SAMN02745181_2915</name>
</gene>
<evidence type="ECO:0000256" key="6">
    <source>
        <dbReference type="ARBA" id="ARBA00023136"/>
    </source>
</evidence>
<evidence type="ECO:0000256" key="5">
    <source>
        <dbReference type="ARBA" id="ARBA00022825"/>
    </source>
</evidence>
<dbReference type="InterPro" id="IPR029045">
    <property type="entry name" value="ClpP/crotonase-like_dom_sf"/>
</dbReference>
<organism evidence="10 11">
    <name type="scientific">Rubritalea squalenifaciens DSM 18772</name>
    <dbReference type="NCBI Taxonomy" id="1123071"/>
    <lineage>
        <taxon>Bacteria</taxon>
        <taxon>Pseudomonadati</taxon>
        <taxon>Verrucomicrobiota</taxon>
        <taxon>Verrucomicrobiia</taxon>
        <taxon>Verrucomicrobiales</taxon>
        <taxon>Rubritaleaceae</taxon>
        <taxon>Rubritalea</taxon>
    </lineage>
</organism>
<reference evidence="10 11" key="1">
    <citation type="submission" date="2016-11" db="EMBL/GenBank/DDBJ databases">
        <authorList>
            <person name="Jaros S."/>
            <person name="Januszkiewicz K."/>
            <person name="Wedrychowicz H."/>
        </authorList>
    </citation>
    <scope>NUCLEOTIDE SEQUENCE [LARGE SCALE GENOMIC DNA]</scope>
    <source>
        <strain evidence="10 11">DSM 18772</strain>
    </source>
</reference>
<evidence type="ECO:0000313" key="10">
    <source>
        <dbReference type="EMBL" id="SHJ97353.1"/>
    </source>
</evidence>
<dbReference type="InterPro" id="IPR047217">
    <property type="entry name" value="S49_SppA_67K_type_N"/>
</dbReference>
<dbReference type="OrthoDB" id="9764363at2"/>
<dbReference type="PANTHER" id="PTHR33209:SF1">
    <property type="entry name" value="PEPTIDASE S49 DOMAIN-CONTAINING PROTEIN"/>
    <property type="match status" value="1"/>
</dbReference>
<evidence type="ECO:0000313" key="11">
    <source>
        <dbReference type="Proteomes" id="UP000184510"/>
    </source>
</evidence>
<dbReference type="PIRSF" id="PIRSF001217">
    <property type="entry name" value="Protease_4_SppA"/>
    <property type="match status" value="1"/>
</dbReference>
<evidence type="ECO:0000256" key="7">
    <source>
        <dbReference type="PIRSR" id="PIRSR001217-1"/>
    </source>
</evidence>
<name>A0A1M6NNT6_9BACT</name>
<dbReference type="NCBIfam" id="TIGR00706">
    <property type="entry name" value="SppA_dom"/>
    <property type="match status" value="1"/>
</dbReference>
<evidence type="ECO:0000256" key="4">
    <source>
        <dbReference type="ARBA" id="ARBA00022801"/>
    </source>
</evidence>
<feature type="chain" id="PRO_5012455047" evidence="8">
    <location>
        <begin position="23"/>
        <end position="593"/>
    </location>
</feature>
<feature type="domain" description="Peptidase S49" evidence="9">
    <location>
        <begin position="351"/>
        <end position="498"/>
    </location>
</feature>
<keyword evidence="8" id="KW-0732">Signal</keyword>
<comment type="similarity">
    <text evidence="2">Belongs to the peptidase S49 family.</text>
</comment>
<dbReference type="AlphaFoldDB" id="A0A1M6NNT6"/>
<evidence type="ECO:0000256" key="2">
    <source>
        <dbReference type="ARBA" id="ARBA00008683"/>
    </source>
</evidence>
<dbReference type="GO" id="GO:0004176">
    <property type="term" value="F:ATP-dependent peptidase activity"/>
    <property type="evidence" value="ECO:0007669"/>
    <property type="project" value="InterPro"/>
</dbReference>
<evidence type="ECO:0000256" key="8">
    <source>
        <dbReference type="SAM" id="SignalP"/>
    </source>
</evidence>
<keyword evidence="11" id="KW-1185">Reference proteome</keyword>
<dbReference type="InterPro" id="IPR001907">
    <property type="entry name" value="ClpP"/>
</dbReference>
<evidence type="ECO:0000259" key="9">
    <source>
        <dbReference type="Pfam" id="PF01343"/>
    </source>
</evidence>
<dbReference type="STRING" id="1123071.SAMN02745181_2915"/>
<feature type="active site" description="Nucleophile" evidence="7">
    <location>
        <position position="368"/>
    </location>
</feature>
<dbReference type="GO" id="GO:0006465">
    <property type="term" value="P:signal peptide processing"/>
    <property type="evidence" value="ECO:0007669"/>
    <property type="project" value="InterPro"/>
</dbReference>
<feature type="domain" description="Peptidase S49" evidence="9">
    <location>
        <begin position="100"/>
        <end position="248"/>
    </location>
</feature>
<dbReference type="InterPro" id="IPR004635">
    <property type="entry name" value="Pept_S49_SppA"/>
</dbReference>
<dbReference type="NCBIfam" id="TIGR00705">
    <property type="entry name" value="SppA_67K"/>
    <property type="match status" value="1"/>
</dbReference>
<comment type="subcellular location">
    <subcellularLocation>
        <location evidence="1">Membrane</location>
    </subcellularLocation>
</comment>
<proteinExistence type="inferred from homology"/>
<evidence type="ECO:0000256" key="3">
    <source>
        <dbReference type="ARBA" id="ARBA00022670"/>
    </source>
</evidence>
<keyword evidence="6" id="KW-0472">Membrane</keyword>
<accession>A0A1M6NNT6</accession>
<sequence length="593" mass="65071">MSRFIPSILTASALMAATSLYAEPTVAVYDLDSPISESGQTSTSLFNLSDASRPLTHFDITESLEAAINDNEIKGVVFDVDDSSMSLAQVQEIRCLLLKLREQEKDVWLYTEYLTPTTALLGSAANHMTLMPEGNVMLTGLYGESMYFKNLLDKVGVKVEVIHIGDFKSAGETFYRTGPSEYAEKQQAALLDSLYEQIINQLAEGRKLSKEKVKDIINKGVISPKEALELKLVDHLEYRTDFIKKVRAHYGKETKFDRTYSLPDPNGPEIKGFFDLVKLMLNSDGDAKATSPYIAVVVLEGNITDESVAPVRKEILAATRNDNCKGLVLRVNSPGGSALASDVLWEATDEFKATGRPFVVSMGAVAASGGYYVSAGADKIFAEPGTITGSIGVVGMKFVFGDAMDKLGITVHASKRGKHADLMNITRAYTPEETELIRKSMLDVYGTFKKRIMDGRGDRIKGELEKLAGGRVYSGKDAIAIGLVDELGGLNDAINHLYDSLHSENEIDVLLFPEPKSPMEGLFAKPKEDKHEFIQAAHPQHSMVEQLRKELLQSQAVGLLGPDKAKQIESFLNKLEAYQSQRVLLIAPSLPMN</sequence>
<dbReference type="Gene3D" id="6.20.330.10">
    <property type="match status" value="2"/>
</dbReference>
<dbReference type="CDD" id="cd07023">
    <property type="entry name" value="S49_Sppa_N_C"/>
    <property type="match status" value="1"/>
</dbReference>